<feature type="region of interest" description="Disordered" evidence="2">
    <location>
        <begin position="414"/>
        <end position="454"/>
    </location>
</feature>
<feature type="compositionally biased region" description="Polar residues" evidence="2">
    <location>
        <begin position="174"/>
        <end position="186"/>
    </location>
</feature>
<feature type="compositionally biased region" description="Basic and acidic residues" evidence="2">
    <location>
        <begin position="766"/>
        <end position="776"/>
    </location>
</feature>
<feature type="compositionally biased region" description="Polar residues" evidence="2">
    <location>
        <begin position="126"/>
        <end position="143"/>
    </location>
</feature>
<feature type="compositionally biased region" description="Basic and acidic residues" evidence="2">
    <location>
        <begin position="8"/>
        <end position="23"/>
    </location>
</feature>
<keyword evidence="4" id="KW-1185">Reference proteome</keyword>
<feature type="region of interest" description="Disordered" evidence="2">
    <location>
        <begin position="739"/>
        <end position="810"/>
    </location>
</feature>
<name>A0A9P6E5E3_9AGAR</name>
<feature type="region of interest" description="Disordered" evidence="2">
    <location>
        <begin position="826"/>
        <end position="869"/>
    </location>
</feature>
<feature type="compositionally biased region" description="Acidic residues" evidence="2">
    <location>
        <begin position="495"/>
        <end position="505"/>
    </location>
</feature>
<proteinExistence type="predicted"/>
<protein>
    <submittedName>
        <fullName evidence="3">Uncharacterized protein</fullName>
    </submittedName>
</protein>
<feature type="region of interest" description="Disordered" evidence="2">
    <location>
        <begin position="1"/>
        <end position="29"/>
    </location>
</feature>
<feature type="region of interest" description="Disordered" evidence="2">
    <location>
        <begin position="367"/>
        <end position="387"/>
    </location>
</feature>
<evidence type="ECO:0000313" key="3">
    <source>
        <dbReference type="EMBL" id="KAF9522805.1"/>
    </source>
</evidence>
<feature type="region of interest" description="Disordered" evidence="2">
    <location>
        <begin position="174"/>
        <end position="198"/>
    </location>
</feature>
<dbReference type="EMBL" id="MU157933">
    <property type="protein sequence ID" value="KAF9522805.1"/>
    <property type="molecule type" value="Genomic_DNA"/>
</dbReference>
<gene>
    <name evidence="3" type="ORF">CPB83DRAFT_899311</name>
</gene>
<feature type="coiled-coil region" evidence="1">
    <location>
        <begin position="1492"/>
        <end position="1526"/>
    </location>
</feature>
<reference evidence="3" key="1">
    <citation type="submission" date="2020-11" db="EMBL/GenBank/DDBJ databases">
        <authorList>
            <consortium name="DOE Joint Genome Institute"/>
            <person name="Ahrendt S."/>
            <person name="Riley R."/>
            <person name="Andreopoulos W."/>
            <person name="Labutti K."/>
            <person name="Pangilinan J."/>
            <person name="Ruiz-Duenas F.J."/>
            <person name="Barrasa J.M."/>
            <person name="Sanchez-Garcia M."/>
            <person name="Camarero S."/>
            <person name="Miyauchi S."/>
            <person name="Serrano A."/>
            <person name="Linde D."/>
            <person name="Babiker R."/>
            <person name="Drula E."/>
            <person name="Ayuso-Fernandez I."/>
            <person name="Pacheco R."/>
            <person name="Padilla G."/>
            <person name="Ferreira P."/>
            <person name="Barriuso J."/>
            <person name="Kellner H."/>
            <person name="Castanera R."/>
            <person name="Alfaro M."/>
            <person name="Ramirez L."/>
            <person name="Pisabarro A.G."/>
            <person name="Kuo A."/>
            <person name="Tritt A."/>
            <person name="Lipzen A."/>
            <person name="He G."/>
            <person name="Yan M."/>
            <person name="Ng V."/>
            <person name="Cullen D."/>
            <person name="Martin F."/>
            <person name="Rosso M.-N."/>
            <person name="Henrissat B."/>
            <person name="Hibbett D."/>
            <person name="Martinez A.T."/>
            <person name="Grigoriev I.V."/>
        </authorList>
    </citation>
    <scope>NUCLEOTIDE SEQUENCE</scope>
    <source>
        <strain evidence="3">CBS 506.95</strain>
    </source>
</reference>
<evidence type="ECO:0000256" key="2">
    <source>
        <dbReference type="SAM" id="MobiDB-lite"/>
    </source>
</evidence>
<sequence length="1575" mass="176006">MRSHVRSKHNEGRDVGIMRHQDSEESPDVVLASTDLGTGELPDQSSLLMQTPSGLELPAPEPLQKENVAPAAANVGLFASTFLGGTTPAVEFTPDQHLRLFGNMNNVLQDATNTTLAALRNQAGGLSTSALDSSPASHPTSGPNEIDTEPPGPQAFCSPAVPCTPVSTSPIHTLSPLFTPSPTQATHPPASPNLPIHTPVRAPPVLALSRDSLPSIEPLMVMSPQPVSAVLSSVSTSAAAGQAPVQAAINHTKGSGSSTTEKRVVCKPSTKKKPFEASASTCSDCGKFKGTWYWHQKRYHQQKRRMEIGGHKIFMYRQGERGFLCIFCKEKWHPDPDAIGTHCLSCYNHKTRAEGIVFDLARMAETTAPKPSSRATRQTRARTTQKARQVMDYVSVPRCKTVAPLRHSQLDLSSVPQKPLLPPNMPGNHSNAQWEEPPLLEDYHPDLDDLTDEEDLDLDNDSIIQAAAGPRATQDPISSSGQQRLPIAAVNRDESVDEDEQEDDGAGQTVDERAPGPEVATLLARLYLTIVRVTAVKDGPVPRFLACQRCKKGVDPGSAVQHATANSRDGCRTQLDPTSKFPNPNISLAQKKIVRDWINGEATDLHSSQNLPPVPKNSWQLEPLELLGGFACDTCGYVSTKDHMIRRHATEDRHPSWSSVTCHALFYNCGYCVVRKRRPDANRRPPDATATLVQEYLDEYSDPSKNNPRSVLVDVPSQEMPLLIQIQRWHEPIWQAIKETAGDPPPWTSGDDNNDDNSSGGQRSTALEEARQADRSVRRKRNRAVVETDEESEEEREKDATRRVNISGKRRRGNIQMAGRVLGLEINVSRQAQENKDSDNEENEDGMDVDAVEDDEDDGDNDVIPEDLPDDRLFDEELDLINRATQDDHKVWTECGTLVSLVKIQALRSLLEPVASKEQQEAWTGNRLMACVKSYMRHVSIHANNADVSIRRILGNIPTGTGSTWIPKLKAGTVNKYATLLCQLIRAIAITEEDPEDWAHYHFHLTPEDKRNLLSLKTKLEDPETQSALNELHTFLKPIVYPRPSSRESRWKDPLERFYALCTLKGDGTFHEAKDLTGLFAKMEYHMRSVMFYQGRAMMLASPSMTLLEAVSIQVKVNIGKDFESPFNACFNHHILLKALAARSTGAPTVRVSDDGLQVFFKEITFEIPRFRNGLQGLFKQAEQDLNALLYNKDYGLSDLWKPPFKDDWANVARGYSGLKRNAELDCDNEFLEDVFREITPFSKTSDGLFVANIPAIDAWMSRVAAVTKNLALLAFFTAGQPARSTEFIETKIQNANRPRGLMIDHKGEVWLMTRRAKWESIAKREVFIPKKLPPHVSELLLKWLIILRPVEAMLSRHLQLTEREAEKAVYAYQTYLWTLHGKPMESEDFNKVIKAFLDDCGCLGGTIASYRHVAVEMWRLFIPPAYDGALREEQSRMSSDQRGHSLNRARETYALEMNHLPGLSSDLLRKYAKISELWWRVIGFVPGREPLQPYEAAIERKEEEMEEMKKQVGSTVQKVQEINEKVDKILVYLKEGRKLTRAIDVKQTESNNTLKSCSEDVATLANLLKQTHLS</sequence>
<dbReference type="OrthoDB" id="2799352at2759"/>
<keyword evidence="1" id="KW-0175">Coiled coil</keyword>
<dbReference type="Proteomes" id="UP000807306">
    <property type="component" value="Unassembled WGS sequence"/>
</dbReference>
<feature type="region of interest" description="Disordered" evidence="2">
    <location>
        <begin position="467"/>
        <end position="516"/>
    </location>
</feature>
<feature type="compositionally biased region" description="Acidic residues" evidence="2">
    <location>
        <begin position="839"/>
        <end position="869"/>
    </location>
</feature>
<evidence type="ECO:0000313" key="4">
    <source>
        <dbReference type="Proteomes" id="UP000807306"/>
    </source>
</evidence>
<evidence type="ECO:0000256" key="1">
    <source>
        <dbReference type="SAM" id="Coils"/>
    </source>
</evidence>
<organism evidence="3 4">
    <name type="scientific">Crepidotus variabilis</name>
    <dbReference type="NCBI Taxonomy" id="179855"/>
    <lineage>
        <taxon>Eukaryota</taxon>
        <taxon>Fungi</taxon>
        <taxon>Dikarya</taxon>
        <taxon>Basidiomycota</taxon>
        <taxon>Agaricomycotina</taxon>
        <taxon>Agaricomycetes</taxon>
        <taxon>Agaricomycetidae</taxon>
        <taxon>Agaricales</taxon>
        <taxon>Agaricineae</taxon>
        <taxon>Crepidotaceae</taxon>
        <taxon>Crepidotus</taxon>
    </lineage>
</organism>
<accession>A0A9P6E5E3</accession>
<comment type="caution">
    <text evidence="3">The sequence shown here is derived from an EMBL/GenBank/DDBJ whole genome shotgun (WGS) entry which is preliminary data.</text>
</comment>
<feature type="region of interest" description="Disordered" evidence="2">
    <location>
        <begin position="126"/>
        <end position="161"/>
    </location>
</feature>